<keyword evidence="1" id="KW-0472">Membrane</keyword>
<keyword evidence="1" id="KW-0812">Transmembrane</keyword>
<sequence>MVSSRVDIKDVLVAALRVRYQRREDAGAQQLCREVSMLRNARNPQLVLDCYWLQHVRASTEFTLEYEAVRPPHREVRKWVFQAPQPQASERSVQACGQAPLLYVDVSSLPVLVAYWRHAPPLWMDDWKYVVTVWDGHNLRDNTTFEGPFRVEAVLSFEFSTNSVPGVYHFEVTVLSNSCKAGVCHVSRSPDIVVGIAATEQKTLVVGIVGCVVFIPLFMFILLMWRRQCKPPNGKDVVHDDTKLTTILSNFLPRLKRQSNEWSIPDVLVQGQCTLHKVMFIVAHDIYRTTLQQAISPSRTTVAHRICPSPGTIKLPVVLIVYSPSRASHMATMVALAEYLRNYCAVEAMLDQLDVPETESKDPLLWCSSAFARADFVMVVSSPPKCSCVAERVLGGTNVDTLDVLKARITSHCTKPRFFAVLLPYSTDQNAVPEFEWMPTFRLTKDLDKLLWHVHSGGKPVTSLHALWVRFGPQLNGGRHDLQRKGEELLAAMQRADELLKICKCQETAPSCTVDIPDNVV</sequence>
<protein>
    <recommendedName>
        <fullName evidence="2">SEFIR domain-containing protein</fullName>
    </recommendedName>
</protein>
<proteinExistence type="predicted"/>
<dbReference type="Pfam" id="PF08357">
    <property type="entry name" value="SEFIR"/>
    <property type="match status" value="1"/>
</dbReference>
<feature type="domain" description="SEFIR" evidence="2">
    <location>
        <begin position="315"/>
        <end position="452"/>
    </location>
</feature>
<evidence type="ECO:0000313" key="3">
    <source>
        <dbReference type="EMBL" id="KAJ4434081.1"/>
    </source>
</evidence>
<dbReference type="InterPro" id="IPR013568">
    <property type="entry name" value="SEFIR_dom"/>
</dbReference>
<keyword evidence="4" id="KW-1185">Reference proteome</keyword>
<dbReference type="Proteomes" id="UP001148838">
    <property type="component" value="Unassembled WGS sequence"/>
</dbReference>
<name>A0ABQ8SIX8_PERAM</name>
<evidence type="ECO:0000256" key="1">
    <source>
        <dbReference type="SAM" id="Phobius"/>
    </source>
</evidence>
<organism evidence="3 4">
    <name type="scientific">Periplaneta americana</name>
    <name type="common">American cockroach</name>
    <name type="synonym">Blatta americana</name>
    <dbReference type="NCBI Taxonomy" id="6978"/>
    <lineage>
        <taxon>Eukaryota</taxon>
        <taxon>Metazoa</taxon>
        <taxon>Ecdysozoa</taxon>
        <taxon>Arthropoda</taxon>
        <taxon>Hexapoda</taxon>
        <taxon>Insecta</taxon>
        <taxon>Pterygota</taxon>
        <taxon>Neoptera</taxon>
        <taxon>Polyneoptera</taxon>
        <taxon>Dictyoptera</taxon>
        <taxon>Blattodea</taxon>
        <taxon>Blattoidea</taxon>
        <taxon>Blattidae</taxon>
        <taxon>Blattinae</taxon>
        <taxon>Periplaneta</taxon>
    </lineage>
</organism>
<dbReference type="PROSITE" id="PS51534">
    <property type="entry name" value="SEFIR"/>
    <property type="match status" value="1"/>
</dbReference>
<comment type="caution">
    <text evidence="3">The sequence shown here is derived from an EMBL/GenBank/DDBJ whole genome shotgun (WGS) entry which is preliminary data.</text>
</comment>
<dbReference type="Gene3D" id="3.40.50.11530">
    <property type="match status" value="1"/>
</dbReference>
<dbReference type="EMBL" id="JAJSOF020000027">
    <property type="protein sequence ID" value="KAJ4434081.1"/>
    <property type="molecule type" value="Genomic_DNA"/>
</dbReference>
<keyword evidence="1" id="KW-1133">Transmembrane helix</keyword>
<evidence type="ECO:0000313" key="4">
    <source>
        <dbReference type="Proteomes" id="UP001148838"/>
    </source>
</evidence>
<reference evidence="3 4" key="1">
    <citation type="journal article" date="2022" name="Allergy">
        <title>Genome assembly and annotation of Periplaneta americana reveal a comprehensive cockroach allergen profile.</title>
        <authorList>
            <person name="Wang L."/>
            <person name="Xiong Q."/>
            <person name="Saelim N."/>
            <person name="Wang L."/>
            <person name="Nong W."/>
            <person name="Wan A.T."/>
            <person name="Shi M."/>
            <person name="Liu X."/>
            <person name="Cao Q."/>
            <person name="Hui J.H.L."/>
            <person name="Sookrung N."/>
            <person name="Leung T.F."/>
            <person name="Tungtrongchitr A."/>
            <person name="Tsui S.K.W."/>
        </authorList>
    </citation>
    <scope>NUCLEOTIDE SEQUENCE [LARGE SCALE GENOMIC DNA]</scope>
    <source>
        <strain evidence="3">PWHHKU_190912</strain>
    </source>
</reference>
<accession>A0ABQ8SIX8</accession>
<evidence type="ECO:0000259" key="2">
    <source>
        <dbReference type="PROSITE" id="PS51534"/>
    </source>
</evidence>
<feature type="transmembrane region" description="Helical" evidence="1">
    <location>
        <begin position="204"/>
        <end position="225"/>
    </location>
</feature>
<gene>
    <name evidence="3" type="ORF">ANN_16401</name>
</gene>